<reference evidence="1 2" key="1">
    <citation type="submission" date="2020-07" db="EMBL/GenBank/DDBJ databases">
        <title>Sequencing the genomes of 1000 actinobacteria strains.</title>
        <authorList>
            <person name="Klenk H.-P."/>
        </authorList>
    </citation>
    <scope>NUCLEOTIDE SEQUENCE [LARGE SCALE GENOMIC DNA]</scope>
    <source>
        <strain evidence="1 2">DSM 45278</strain>
    </source>
</reference>
<comment type="caution">
    <text evidence="1">The sequence shown here is derived from an EMBL/GenBank/DDBJ whole genome shotgun (WGS) entry which is preliminary data.</text>
</comment>
<evidence type="ECO:0008006" key="3">
    <source>
        <dbReference type="Google" id="ProtNLM"/>
    </source>
</evidence>
<sequence length="180" mass="20020">MMATVDDLVLLLFPQGPPPPVGDGPPDLPLPADVRELLTRLGSGFEVDNRFHVTVNENTPKWSRIWWRNLRQVHGSDEVTIMGDAPLRGVPLRGAEGGDYRIVFSDLLFLGSDDNGANLYWETVGDPDQWALLAHSGERWARHEMSTVDYLHGLLSGSFRCPVFTLADWPEADLDVVLST</sequence>
<proteinExistence type="predicted"/>
<organism evidence="1 2">
    <name type="scientific">Nocardiopsis sinuspersici</name>
    <dbReference type="NCBI Taxonomy" id="501010"/>
    <lineage>
        <taxon>Bacteria</taxon>
        <taxon>Bacillati</taxon>
        <taxon>Actinomycetota</taxon>
        <taxon>Actinomycetes</taxon>
        <taxon>Streptosporangiales</taxon>
        <taxon>Nocardiopsidaceae</taxon>
        <taxon>Nocardiopsis</taxon>
    </lineage>
</organism>
<evidence type="ECO:0000313" key="1">
    <source>
        <dbReference type="EMBL" id="NYH54428.1"/>
    </source>
</evidence>
<dbReference type="AlphaFoldDB" id="A0A7Y9XEZ0"/>
<gene>
    <name evidence="1" type="ORF">HNR06_004017</name>
</gene>
<name>A0A7Y9XEZ0_9ACTN</name>
<accession>A0A7Y9XEZ0</accession>
<dbReference type="EMBL" id="JACCHL010000001">
    <property type="protein sequence ID" value="NYH54428.1"/>
    <property type="molecule type" value="Genomic_DNA"/>
</dbReference>
<dbReference type="Proteomes" id="UP000584931">
    <property type="component" value="Unassembled WGS sequence"/>
</dbReference>
<protein>
    <recommendedName>
        <fullName evidence="3">SMI1/KNR4 family protein</fullName>
    </recommendedName>
</protein>
<dbReference type="RefSeq" id="WP_237683411.1">
    <property type="nucleotide sequence ID" value="NZ_JACCHL010000001.1"/>
</dbReference>
<evidence type="ECO:0000313" key="2">
    <source>
        <dbReference type="Proteomes" id="UP000584931"/>
    </source>
</evidence>